<accession>A0A3Q8S4V1</accession>
<dbReference type="PANTHER" id="PTHR14136:SF17">
    <property type="entry name" value="BTB_POZ DOMAIN-CONTAINING PROTEIN KCTD9"/>
    <property type="match status" value="1"/>
</dbReference>
<dbReference type="Pfam" id="PF00805">
    <property type="entry name" value="Pentapeptide"/>
    <property type="match status" value="3"/>
</dbReference>
<proteinExistence type="predicted"/>
<dbReference type="OrthoDB" id="2536801at2"/>
<dbReference type="EMBL" id="CP034248">
    <property type="protein sequence ID" value="AZK46681.1"/>
    <property type="molecule type" value="Genomic_DNA"/>
</dbReference>
<dbReference type="Proteomes" id="UP000273145">
    <property type="component" value="Chromosome"/>
</dbReference>
<name>A0A3Q8S4V1_9BACL</name>
<evidence type="ECO:0000313" key="1">
    <source>
        <dbReference type="EMBL" id="AZK46681.1"/>
    </source>
</evidence>
<dbReference type="InterPro" id="IPR001646">
    <property type="entry name" value="5peptide_repeat"/>
</dbReference>
<protein>
    <submittedName>
        <fullName evidence="1">Pentapeptide repeat-containing protein</fullName>
    </submittedName>
</protein>
<dbReference type="PANTHER" id="PTHR14136">
    <property type="entry name" value="BTB_POZ DOMAIN-CONTAINING PROTEIN KCTD9"/>
    <property type="match status" value="1"/>
</dbReference>
<sequence length="375" mass="42628">MRVTIDSLEQQIAPLREAMLQAVDAYWPNRMDMHRGELIEAFRKLCIRIGQQQSSGQKAPIAYIHFSFLRTWLLQDRVIYSIEAYDDRWYVDRNECLELLELPWLYPLLQSFKQDLGHALFRQVPDTEIDAIVLREFTVLHQYIREWIRSLVPELIALPEFLAIERADVLRIRAGEFKDFSEQLWMEDCTDRQAAELKSWLEEKRSSDCMNSDLRGLDLSGGQYEGIDLRYSHCSGGDFSGSNFQGSICVGTDFSGSKLTGADFSQSLLYDANFSGCDLSSAKLAEAVGGARFFHEGMVLGFYGIDFSNANLQGANLLFADLAGAEFQGANLSGALILKQDALQWNLSEEQRRSITWMEEDESGVPVPVQVQLRE</sequence>
<reference evidence="1 2" key="1">
    <citation type="submission" date="2018-11" db="EMBL/GenBank/DDBJ databases">
        <title>Genome sequencing of Paenibacillus lentus DSM25539(T).</title>
        <authorList>
            <person name="Kook J.-K."/>
            <person name="Park S.-N."/>
            <person name="Lim Y.K."/>
        </authorList>
    </citation>
    <scope>NUCLEOTIDE SEQUENCE [LARGE SCALE GENOMIC DNA]</scope>
    <source>
        <strain evidence="1 2">DSM 25539</strain>
    </source>
</reference>
<dbReference type="Gene3D" id="2.160.20.80">
    <property type="entry name" value="E3 ubiquitin-protein ligase SopA"/>
    <property type="match status" value="1"/>
</dbReference>
<dbReference type="KEGG" id="plen:EIM92_11370"/>
<keyword evidence="2" id="KW-1185">Reference proteome</keyword>
<dbReference type="SUPFAM" id="SSF141571">
    <property type="entry name" value="Pentapeptide repeat-like"/>
    <property type="match status" value="1"/>
</dbReference>
<dbReference type="AlphaFoldDB" id="A0A3Q8S4V1"/>
<evidence type="ECO:0000313" key="2">
    <source>
        <dbReference type="Proteomes" id="UP000273145"/>
    </source>
</evidence>
<organism evidence="1 2">
    <name type="scientific">Paenibacillus lentus</name>
    <dbReference type="NCBI Taxonomy" id="1338368"/>
    <lineage>
        <taxon>Bacteria</taxon>
        <taxon>Bacillati</taxon>
        <taxon>Bacillota</taxon>
        <taxon>Bacilli</taxon>
        <taxon>Bacillales</taxon>
        <taxon>Paenibacillaceae</taxon>
        <taxon>Paenibacillus</taxon>
    </lineage>
</organism>
<gene>
    <name evidence="1" type="ORF">EIM92_11370</name>
</gene>
<dbReference type="InterPro" id="IPR051082">
    <property type="entry name" value="Pentapeptide-BTB/POZ_domain"/>
</dbReference>